<sequence length="55" mass="5058">MIGFAGATPAGAAVQAGGLTTIGGGESGGGARVPMLPAGWEPGLLDAAHTLPASA</sequence>
<dbReference type="Proteomes" id="UP000267289">
    <property type="component" value="Unassembled WGS sequence"/>
</dbReference>
<protein>
    <recommendedName>
        <fullName evidence="1">PPE-PPW subfamily C-terminal domain-containing protein</fullName>
    </recommendedName>
</protein>
<evidence type="ECO:0000313" key="3">
    <source>
        <dbReference type="Proteomes" id="UP000267289"/>
    </source>
</evidence>
<evidence type="ECO:0000259" key="1">
    <source>
        <dbReference type="Pfam" id="PF18878"/>
    </source>
</evidence>
<name>A0A498PSD2_9MYCO</name>
<dbReference type="AlphaFoldDB" id="A0A498PSD2"/>
<proteinExistence type="predicted"/>
<dbReference type="EMBL" id="UPHQ01000023">
    <property type="protein sequence ID" value="VBA34552.1"/>
    <property type="molecule type" value="Genomic_DNA"/>
</dbReference>
<dbReference type="InterPro" id="IPR043641">
    <property type="entry name" value="PPE-PPW_C"/>
</dbReference>
<gene>
    <name evidence="2" type="ORF">LAUMK13_00517</name>
</gene>
<dbReference type="Pfam" id="PF18878">
    <property type="entry name" value="PPE-PPW"/>
    <property type="match status" value="1"/>
</dbReference>
<reference evidence="2 3" key="1">
    <citation type="submission" date="2018-09" db="EMBL/GenBank/DDBJ databases">
        <authorList>
            <person name="Tagini F."/>
        </authorList>
    </citation>
    <scope>NUCLEOTIDE SEQUENCE [LARGE SCALE GENOMIC DNA]</scope>
    <source>
        <strain evidence="2 3">MK13</strain>
    </source>
</reference>
<accession>A0A498PSD2</accession>
<keyword evidence="3" id="KW-1185">Reference proteome</keyword>
<organism evidence="2 3">
    <name type="scientific">Mycobacterium innocens</name>
    <dbReference type="NCBI Taxonomy" id="2341083"/>
    <lineage>
        <taxon>Bacteria</taxon>
        <taxon>Bacillati</taxon>
        <taxon>Actinomycetota</taxon>
        <taxon>Actinomycetes</taxon>
        <taxon>Mycobacteriales</taxon>
        <taxon>Mycobacteriaceae</taxon>
        <taxon>Mycobacterium</taxon>
    </lineage>
</organism>
<evidence type="ECO:0000313" key="2">
    <source>
        <dbReference type="EMBL" id="VBA34552.1"/>
    </source>
</evidence>
<feature type="domain" description="PPE-PPW subfamily C-terminal" evidence="1">
    <location>
        <begin position="2"/>
        <end position="40"/>
    </location>
</feature>